<accession>A0A0H3LLG8</accession>
<sequence length="72" mass="7637">MSMQFPPVRSPSFPARGTSSQMDRIEASLARVEGKLDILLEALAADGEPDEPPAMTLDGELAGEGRPEGEPL</sequence>
<evidence type="ECO:0000256" key="1">
    <source>
        <dbReference type="SAM" id="MobiDB-lite"/>
    </source>
</evidence>
<feature type="region of interest" description="Disordered" evidence="1">
    <location>
        <begin position="44"/>
        <end position="72"/>
    </location>
</feature>
<organism evidence="2 3">
    <name type="scientific">Bordetella bronchiseptica (strain ATCC BAA-588 / NCTC 13252 / RB50)</name>
    <name type="common">Alcaligenes bronchisepticus</name>
    <dbReference type="NCBI Taxonomy" id="257310"/>
    <lineage>
        <taxon>Bacteria</taxon>
        <taxon>Pseudomonadati</taxon>
        <taxon>Pseudomonadota</taxon>
        <taxon>Betaproteobacteria</taxon>
        <taxon>Burkholderiales</taxon>
        <taxon>Alcaligenaceae</taxon>
        <taxon>Bordetella</taxon>
    </lineage>
</organism>
<dbReference type="HOGENOM" id="CLU_2714340_0_0_4"/>
<reference evidence="2 3" key="1">
    <citation type="journal article" date="2003" name="Nat. Genet.">
        <title>Comparative analysis of the genome sequences of Bordetella pertussis, Bordetella parapertussis and Bordetella bronchiseptica.</title>
        <authorList>
            <person name="Parkhill J."/>
            <person name="Sebaihia M."/>
            <person name="Preston A."/>
            <person name="Murphy L.D."/>
            <person name="Thomson N.R."/>
            <person name="Harris D.E."/>
            <person name="Holden M.T.G."/>
            <person name="Churcher C.M."/>
            <person name="Bentley S.D."/>
            <person name="Mungall K.L."/>
            <person name="Cerdeno-Tarraga A.-M."/>
            <person name="Temple L."/>
            <person name="James K.D."/>
            <person name="Harris B."/>
            <person name="Quail M.A."/>
            <person name="Achtman M."/>
            <person name="Atkin R."/>
            <person name="Baker S."/>
            <person name="Basham D."/>
            <person name="Bason N."/>
            <person name="Cherevach I."/>
            <person name="Chillingworth T."/>
            <person name="Collins M."/>
            <person name="Cronin A."/>
            <person name="Davis P."/>
            <person name="Doggett J."/>
            <person name="Feltwell T."/>
            <person name="Goble A."/>
            <person name="Hamlin N."/>
            <person name="Hauser H."/>
            <person name="Holroyd S."/>
            <person name="Jagels K."/>
            <person name="Leather S."/>
            <person name="Moule S."/>
            <person name="Norberczak H."/>
            <person name="O'Neil S."/>
            <person name="Ormond D."/>
            <person name="Price C."/>
            <person name="Rabbinowitsch E."/>
            <person name="Rutter S."/>
            <person name="Sanders M."/>
            <person name="Saunders D."/>
            <person name="Seeger K."/>
            <person name="Sharp S."/>
            <person name="Simmonds M."/>
            <person name="Skelton J."/>
            <person name="Squares R."/>
            <person name="Squares S."/>
            <person name="Stevens K."/>
            <person name="Unwin L."/>
            <person name="Whitehead S."/>
            <person name="Barrell B.G."/>
            <person name="Maskell D.J."/>
        </authorList>
    </citation>
    <scope>NUCLEOTIDE SEQUENCE [LARGE SCALE GENOMIC DNA]</scope>
    <source>
        <strain evidence="2 3">ATCC BAA-588 / NCTC 13252 / RB50</strain>
    </source>
</reference>
<dbReference type="AlphaFoldDB" id="A0A0H3LLG8"/>
<evidence type="ECO:0000313" key="3">
    <source>
        <dbReference type="Proteomes" id="UP000001027"/>
    </source>
</evidence>
<gene>
    <name evidence="2" type="ordered locus">BB1699</name>
</gene>
<feature type="region of interest" description="Disordered" evidence="1">
    <location>
        <begin position="1"/>
        <end position="21"/>
    </location>
</feature>
<dbReference type="EMBL" id="BX640442">
    <property type="protein sequence ID" value="CAE32196.1"/>
    <property type="molecule type" value="Genomic_DNA"/>
</dbReference>
<feature type="compositionally biased region" description="Basic and acidic residues" evidence="1">
    <location>
        <begin position="63"/>
        <end position="72"/>
    </location>
</feature>
<name>A0A0H3LLG8_BORBR</name>
<dbReference type="KEGG" id="bbr:BB1699"/>
<protein>
    <submittedName>
        <fullName evidence="2">Uncharacterized protein</fullName>
    </submittedName>
</protein>
<evidence type="ECO:0000313" key="2">
    <source>
        <dbReference type="EMBL" id="CAE32196.1"/>
    </source>
</evidence>
<dbReference type="Proteomes" id="UP000001027">
    <property type="component" value="Chromosome"/>
</dbReference>
<proteinExistence type="predicted"/>